<reference evidence="2" key="1">
    <citation type="journal article" date="2018" name="Genome Biol.">
        <title>SKESA: strategic k-mer extension for scrupulous assemblies.</title>
        <authorList>
            <person name="Souvorov A."/>
            <person name="Agarwala R."/>
            <person name="Lipman D.J."/>
        </authorList>
    </citation>
    <scope>NUCLEOTIDE SEQUENCE</scope>
    <source>
        <strain evidence="2">Morganella morganii ARLG-3209</strain>
    </source>
</reference>
<evidence type="ECO:0000256" key="1">
    <source>
        <dbReference type="SAM" id="Phobius"/>
    </source>
</evidence>
<protein>
    <submittedName>
        <fullName evidence="2">Uncharacterized protein</fullName>
    </submittedName>
</protein>
<keyword evidence="1" id="KW-0812">Transmembrane</keyword>
<keyword evidence="1" id="KW-0472">Membrane</keyword>
<dbReference type="AlphaFoldDB" id="A0AAN5RYS7"/>
<keyword evidence="1" id="KW-1133">Transmembrane helix</keyword>
<feature type="transmembrane region" description="Helical" evidence="1">
    <location>
        <begin position="16"/>
        <end position="39"/>
    </location>
</feature>
<proteinExistence type="predicted"/>
<comment type="caution">
    <text evidence="2">The sequence shown here is derived from an EMBL/GenBank/DDBJ whole genome shotgun (WGS) entry which is preliminary data.</text>
</comment>
<gene>
    <name evidence="2" type="ORF">I8608_000683</name>
</gene>
<dbReference type="Proteomes" id="UP000865968">
    <property type="component" value="Unassembled WGS sequence"/>
</dbReference>
<accession>A0AAN5RYS7</accession>
<feature type="transmembrane region" description="Helical" evidence="1">
    <location>
        <begin position="51"/>
        <end position="70"/>
    </location>
</feature>
<sequence>MDSFRISKTIQHHQSAFLAGGTTALPYAHLLLSAVFPLMKNRFKESSDCFWYIRSFCRFISGALLATGAWF</sequence>
<organism evidence="2 3">
    <name type="scientific">Morganella morganii</name>
    <name type="common">Proteus morganii</name>
    <dbReference type="NCBI Taxonomy" id="582"/>
    <lineage>
        <taxon>Bacteria</taxon>
        <taxon>Pseudomonadati</taxon>
        <taxon>Pseudomonadota</taxon>
        <taxon>Gammaproteobacteria</taxon>
        <taxon>Enterobacterales</taxon>
        <taxon>Morganellaceae</taxon>
        <taxon>Morganella</taxon>
    </lineage>
</organism>
<reference evidence="2" key="2">
    <citation type="submission" date="2020-10" db="EMBL/GenBank/DDBJ databases">
        <authorList>
            <consortium name="NCBI Pathogen Detection Project"/>
        </authorList>
    </citation>
    <scope>NUCLEOTIDE SEQUENCE</scope>
    <source>
        <strain evidence="2">Morganella morganii ARLG-3209</strain>
    </source>
</reference>
<name>A0AAN5RYS7_MORMO</name>
<evidence type="ECO:0000313" key="2">
    <source>
        <dbReference type="EMBL" id="HAT3807881.1"/>
    </source>
</evidence>
<dbReference type="EMBL" id="DACSWI010000001">
    <property type="protein sequence ID" value="HAT3807881.1"/>
    <property type="molecule type" value="Genomic_DNA"/>
</dbReference>
<evidence type="ECO:0000313" key="3">
    <source>
        <dbReference type="Proteomes" id="UP000865968"/>
    </source>
</evidence>